<sequence length="183" mass="21667">MIPERTCICCRSKKEKSEFFRISMINDKYVFDENNKIQSRGAYICKNSECIHKLSKHRKYNIEIEELLKMLKKIEKNKKNIIDILRPMKNSDYFVFGIDENIEGIKKDKVKLLVIPEDINKKYIEDFKRLKEKFNFKVIKIEKKSQLEEIFSKDVNVIGIVDKKVVNGILNKVEVTNESTRIG</sequence>
<dbReference type="SUPFAM" id="SSF55315">
    <property type="entry name" value="L30e-like"/>
    <property type="match status" value="1"/>
</dbReference>
<accession>A0A510JAI4</accession>
<dbReference type="SUPFAM" id="SSF64376">
    <property type="entry name" value="YlxR-like"/>
    <property type="match status" value="1"/>
</dbReference>
<dbReference type="InterPro" id="IPR007393">
    <property type="entry name" value="YlxR_dom"/>
</dbReference>
<organism evidence="3 4">
    <name type="scientific">Pseudoleptotrichia goodfellowii</name>
    <dbReference type="NCBI Taxonomy" id="157692"/>
    <lineage>
        <taxon>Bacteria</taxon>
        <taxon>Fusobacteriati</taxon>
        <taxon>Fusobacteriota</taxon>
        <taxon>Fusobacteriia</taxon>
        <taxon>Fusobacteriales</taxon>
        <taxon>Leptotrichiaceae</taxon>
        <taxon>Pseudoleptotrichia</taxon>
    </lineage>
</organism>
<dbReference type="RefSeq" id="WP_026737575.1">
    <property type="nucleotide sequence ID" value="NZ_AP019822.1"/>
</dbReference>
<name>A0A510JAI4_9FUSO</name>
<dbReference type="Gene3D" id="3.30.1330.30">
    <property type="match status" value="1"/>
</dbReference>
<proteinExistence type="predicted"/>
<evidence type="ECO:0000313" key="3">
    <source>
        <dbReference type="EMBL" id="BBM36204.1"/>
    </source>
</evidence>
<feature type="coiled-coil region" evidence="1">
    <location>
        <begin position="57"/>
        <end position="84"/>
    </location>
</feature>
<dbReference type="OrthoDB" id="9813251at2"/>
<dbReference type="Pfam" id="PF04296">
    <property type="entry name" value="YlxR"/>
    <property type="match status" value="1"/>
</dbReference>
<evidence type="ECO:0000256" key="1">
    <source>
        <dbReference type="SAM" id="Coils"/>
    </source>
</evidence>
<dbReference type="KEGG" id="lgo:JCM16774_1136"/>
<dbReference type="EMBL" id="AP019822">
    <property type="protein sequence ID" value="BBM36204.1"/>
    <property type="molecule type" value="Genomic_DNA"/>
</dbReference>
<dbReference type="InterPro" id="IPR035931">
    <property type="entry name" value="YlxR-like_sf"/>
</dbReference>
<dbReference type="PANTHER" id="PTHR34215:SF1">
    <property type="entry name" value="YLXR DOMAIN-CONTAINING PROTEIN"/>
    <property type="match status" value="1"/>
</dbReference>
<dbReference type="AlphaFoldDB" id="A0A510JAI4"/>
<gene>
    <name evidence="3" type="ORF">JCM16774_1136</name>
</gene>
<feature type="domain" description="YlxR" evidence="2">
    <location>
        <begin position="5"/>
        <end position="59"/>
    </location>
</feature>
<protein>
    <recommendedName>
        <fullName evidence="2">YlxR domain-containing protein</fullName>
    </recommendedName>
</protein>
<keyword evidence="1" id="KW-0175">Coiled coil</keyword>
<dbReference type="PANTHER" id="PTHR34215">
    <property type="entry name" value="BLL0784 PROTEIN"/>
    <property type="match status" value="1"/>
</dbReference>
<reference evidence="3 4" key="1">
    <citation type="submission" date="2019-07" db="EMBL/GenBank/DDBJ databases">
        <title>Complete Genome Sequence of Leptotrichia goodfellowii Strain JCM 16774.</title>
        <authorList>
            <person name="Watanabe S."/>
            <person name="Cui L."/>
        </authorList>
    </citation>
    <scope>NUCLEOTIDE SEQUENCE [LARGE SCALE GENOMIC DNA]</scope>
    <source>
        <strain evidence="3 4">JCM16774</strain>
    </source>
</reference>
<evidence type="ECO:0000313" key="4">
    <source>
        <dbReference type="Proteomes" id="UP000321606"/>
    </source>
</evidence>
<dbReference type="InterPro" id="IPR037465">
    <property type="entry name" value="YlxR"/>
</dbReference>
<dbReference type="STRING" id="714315.GCA_000516535_01131"/>
<dbReference type="Gene3D" id="3.30.1230.10">
    <property type="entry name" value="YlxR-like"/>
    <property type="match status" value="1"/>
</dbReference>
<dbReference type="Proteomes" id="UP000321606">
    <property type="component" value="Chromosome"/>
</dbReference>
<dbReference type="InterPro" id="IPR029064">
    <property type="entry name" value="Ribosomal_eL30-like_sf"/>
</dbReference>
<evidence type="ECO:0000259" key="2">
    <source>
        <dbReference type="Pfam" id="PF04296"/>
    </source>
</evidence>